<keyword evidence="4" id="KW-1185">Reference proteome</keyword>
<evidence type="ECO:0000313" key="3">
    <source>
        <dbReference type="EMBL" id="AXY82583.1"/>
    </source>
</evidence>
<sequence length="1059" mass="114877">MAMNAHNPFDAKQDWTNPYCQNSSNDPMVDALLGNAYHVVRTVYCNLGNLKLLYDFLNQYGMVIGVNSEEELKALSTQVKYSRIYGFSRAGDRQVTDYLYVEGDRTGILPNDVDATGSWITVATSGSSSGGTSSGEGAYIPWVYSNGSATGGETTINVPDGTVGVPFIIINGDMQYVGRGFEFDVDSLSVTLAQPLEEGDEVVFLLTGVPAVPDNPNINDWIQINWLYNNGAAVGGEQAITIPYTFQSIPAVYKNGLRLYKGLTTESYTADPDNQRIFLTEPLTTNDRLIVQIGGEARVLEATDRTIQEVARAANVKDSEVILSTDTVHSLNNKKVIYNLDNQQIYVIPELPTNVYISSVAGNILTYIPGNIQVKLLTKKETDQITLWRDAGDVRGWGAKGDGVTDSTAAFLSALANHNRAYVPDGTFLVDTTAIDINLVHGEGYILTNAGIRISVQQFRHQMKMVQAKLMVPNFGFDNGTTDTSIYPGARNALQGIAVVEVNGVTKLFMSQRVAGGSWTATTRCRIVECELVVDGSTVPLVTYSGLLNIGHGIDLTARIENGEVYLYSSQSVDPAYPDDKAGKGYSRIHWRGSLTSQADVESFALWGQVGSGHRFEKYNRACVKISDDGKFLIMASSPVNAGAKRQIFVYDFKEVQNASDKLSVGPKYITEYSVPSEQNSNVLQGIMSDGRTLTINMGGTVTLSPNYIIDVGFDGTTEVRQEYEGALDQYGLSGILNNPTQGHPWRFEPEGICSYKGGRLVSIAEGWYATAKIVSWEGANWACITPKDTTGVPPSNGSYWIKTTKAATEGAWSSAVNYANTADFSHEVKTIYYIGPSLGLPQEKPLTSGINNRPDPSQVPTGQGSGATSIGFQWRNILTIRGWAAAINRYFDALQYDNSSRLRIYDSQEGADNTQYVSVQALFNSTIKALILRAGGASVTDSAAMRLHKRDDPTYPGYIVESTRATGEFSRETNDSGATRFASAAGSTPVTACRPDDGMMYGFEKSRNVNLWGIYRGIGSPEGVITAPRGSLYVAATGAPATLYVKESGSGNTGWVAK</sequence>
<protein>
    <submittedName>
        <fullName evidence="3">Tail fiber protein</fullName>
    </submittedName>
</protein>
<evidence type="ECO:0000256" key="2">
    <source>
        <dbReference type="ARBA" id="ARBA00022844"/>
    </source>
</evidence>
<dbReference type="InterPro" id="IPR012334">
    <property type="entry name" value="Pectin_lyas_fold"/>
</dbReference>
<organism evidence="3 4">
    <name type="scientific">Escherichia phage PGN829.1</name>
    <dbReference type="NCBI Taxonomy" id="2315696"/>
    <lineage>
        <taxon>Viruses</taxon>
        <taxon>Duplodnaviria</taxon>
        <taxon>Heunggongvirae</taxon>
        <taxon>Uroviricota</taxon>
        <taxon>Caudoviricetes</taxon>
        <taxon>Schitoviridae</taxon>
        <taxon>Enquatrovirinae</taxon>
        <taxon>Gamaleyavirus</taxon>
        <taxon>Gamaleyavirus Pgn8291</taxon>
    </lineage>
</organism>
<accession>A0A385IHW9</accession>
<evidence type="ECO:0000313" key="4">
    <source>
        <dbReference type="Proteomes" id="UP000264229"/>
    </source>
</evidence>
<dbReference type="GO" id="GO:0051701">
    <property type="term" value="P:biological process involved in interaction with host"/>
    <property type="evidence" value="ECO:0007669"/>
    <property type="project" value="UniProtKB-ARBA"/>
</dbReference>
<dbReference type="GeneID" id="77935707"/>
<dbReference type="SUPFAM" id="SSF51126">
    <property type="entry name" value="Pectin lyase-like"/>
    <property type="match status" value="1"/>
</dbReference>
<dbReference type="Gene3D" id="3.30.2020.50">
    <property type="match status" value="1"/>
</dbReference>
<dbReference type="Gene3D" id="2.160.20.10">
    <property type="entry name" value="Single-stranded right-handed beta-helix, Pectin lyase-like"/>
    <property type="match status" value="1"/>
</dbReference>
<dbReference type="GO" id="GO:0019058">
    <property type="term" value="P:viral life cycle"/>
    <property type="evidence" value="ECO:0007669"/>
    <property type="project" value="UniProtKB-ARBA"/>
</dbReference>
<reference evidence="4" key="1">
    <citation type="submission" date="2018-08" db="EMBL/GenBank/DDBJ databases">
        <authorList>
            <person name="Chaudhary N."/>
            <person name="Taneja N."/>
        </authorList>
    </citation>
    <scope>NUCLEOTIDE SEQUENCE [LARGE SCALE GENOMIC DNA]</scope>
</reference>
<evidence type="ECO:0000256" key="1">
    <source>
        <dbReference type="ARBA" id="ARBA00004328"/>
    </source>
</evidence>
<dbReference type="KEGG" id="vg:77935707"/>
<comment type="subcellular location">
    <subcellularLocation>
        <location evidence="1">Virion</location>
    </subcellularLocation>
</comment>
<name>A0A385IHW9_9CAUD</name>
<dbReference type="GO" id="GO:0044423">
    <property type="term" value="C:virion component"/>
    <property type="evidence" value="ECO:0007669"/>
    <property type="project" value="UniProtKB-KW"/>
</dbReference>
<dbReference type="Proteomes" id="UP000264229">
    <property type="component" value="Segment"/>
</dbReference>
<dbReference type="InterPro" id="IPR011050">
    <property type="entry name" value="Pectin_lyase_fold/virulence"/>
</dbReference>
<dbReference type="RefSeq" id="YP_010659722.1">
    <property type="nucleotide sequence ID" value="NC_070871.1"/>
</dbReference>
<dbReference type="EMBL" id="MH733496">
    <property type="protein sequence ID" value="AXY82583.1"/>
    <property type="molecule type" value="Genomic_DNA"/>
</dbReference>
<proteinExistence type="predicted"/>
<keyword evidence="2" id="KW-0946">Virion</keyword>